<accession>A0AAN9A521</accession>
<reference evidence="1 2" key="1">
    <citation type="submission" date="2023-11" db="EMBL/GenBank/DDBJ databases">
        <title>Halocaridina rubra genome assembly.</title>
        <authorList>
            <person name="Smith C."/>
        </authorList>
    </citation>
    <scope>NUCLEOTIDE SEQUENCE [LARGE SCALE GENOMIC DNA]</scope>
    <source>
        <strain evidence="1">EP-1</strain>
        <tissue evidence="1">Whole</tissue>
    </source>
</reference>
<evidence type="ECO:0000313" key="2">
    <source>
        <dbReference type="Proteomes" id="UP001381693"/>
    </source>
</evidence>
<gene>
    <name evidence="1" type="ORF">SK128_004163</name>
</gene>
<protein>
    <submittedName>
        <fullName evidence="1">Uncharacterized protein</fullName>
    </submittedName>
</protein>
<dbReference type="EMBL" id="JAXCGZ010013385">
    <property type="protein sequence ID" value="KAK7072655.1"/>
    <property type="molecule type" value="Genomic_DNA"/>
</dbReference>
<dbReference type="AlphaFoldDB" id="A0AAN9A521"/>
<proteinExistence type="predicted"/>
<keyword evidence="2" id="KW-1185">Reference proteome</keyword>
<feature type="non-terminal residue" evidence="1">
    <location>
        <position position="106"/>
    </location>
</feature>
<dbReference type="Proteomes" id="UP001381693">
    <property type="component" value="Unassembled WGS sequence"/>
</dbReference>
<evidence type="ECO:0000313" key="1">
    <source>
        <dbReference type="EMBL" id="KAK7072655.1"/>
    </source>
</evidence>
<organism evidence="1 2">
    <name type="scientific">Halocaridina rubra</name>
    <name type="common">Hawaiian red shrimp</name>
    <dbReference type="NCBI Taxonomy" id="373956"/>
    <lineage>
        <taxon>Eukaryota</taxon>
        <taxon>Metazoa</taxon>
        <taxon>Ecdysozoa</taxon>
        <taxon>Arthropoda</taxon>
        <taxon>Crustacea</taxon>
        <taxon>Multicrustacea</taxon>
        <taxon>Malacostraca</taxon>
        <taxon>Eumalacostraca</taxon>
        <taxon>Eucarida</taxon>
        <taxon>Decapoda</taxon>
        <taxon>Pleocyemata</taxon>
        <taxon>Caridea</taxon>
        <taxon>Atyoidea</taxon>
        <taxon>Atyidae</taxon>
        <taxon>Halocaridina</taxon>
    </lineage>
</organism>
<sequence length="106" mass="11273">MNGLLFDQTDQLVSKADSLLGTRTASCLTRQPTRACTPTDSKVLAVFHCSSSWLLCLPTISLDANKMETDPLVSKGNPLLHAYTASCQIRLNKGLGSVSLPVGLAP</sequence>
<name>A0AAN9A521_HALRR</name>
<comment type="caution">
    <text evidence="1">The sequence shown here is derived from an EMBL/GenBank/DDBJ whole genome shotgun (WGS) entry which is preliminary data.</text>
</comment>